<name>Q469J0_METBF</name>
<dbReference type="eggNOG" id="arCOG03987">
    <property type="taxonomic scope" value="Archaea"/>
</dbReference>
<organism evidence="1">
    <name type="scientific">Methanosarcina barkeri (strain Fusaro / DSM 804)</name>
    <dbReference type="NCBI Taxonomy" id="269797"/>
    <lineage>
        <taxon>Archaea</taxon>
        <taxon>Methanobacteriati</taxon>
        <taxon>Methanobacteriota</taxon>
        <taxon>Stenosarchaea group</taxon>
        <taxon>Methanomicrobia</taxon>
        <taxon>Methanosarcinales</taxon>
        <taxon>Methanosarcinaceae</taxon>
        <taxon>Methanosarcina</taxon>
    </lineage>
</organism>
<protein>
    <submittedName>
        <fullName evidence="1">Uncharacterized protein</fullName>
    </submittedName>
</protein>
<reference evidence="1" key="1">
    <citation type="submission" date="2006-06" db="EMBL/GenBank/DDBJ databases">
        <title>Complete sequence of chromosome 1 of Methanosarcina barkeri str. fusaro.</title>
        <authorList>
            <person name="Copeland A."/>
            <person name="Lucas S."/>
            <person name="Lapidus A."/>
            <person name="Barry K."/>
            <person name="Detter J.C."/>
            <person name="Glavina T."/>
            <person name="Hammon N."/>
            <person name="Israni S."/>
            <person name="Pitluck S."/>
            <person name="Goodwin L.A."/>
            <person name="Saunders E.H."/>
            <person name="Schmutz J."/>
            <person name="Larimer F."/>
            <person name="Land M."/>
            <person name="Anderson I."/>
            <person name="Richardson P."/>
        </authorList>
    </citation>
    <scope>NUCLEOTIDE SEQUENCE</scope>
    <source>
        <strain evidence="1">Fusaro</strain>
    </source>
</reference>
<evidence type="ECO:0000313" key="1">
    <source>
        <dbReference type="EMBL" id="AAZ71452.1"/>
    </source>
</evidence>
<accession>Q469J0</accession>
<dbReference type="AlphaFoldDB" id="Q469J0"/>
<dbReference type="HOGENOM" id="CLU_2581386_0_0_2"/>
<dbReference type="EMBL" id="CP000099">
    <property type="protein sequence ID" value="AAZ71452.1"/>
    <property type="molecule type" value="Genomic_DNA"/>
</dbReference>
<dbReference type="KEGG" id="mba:Mbar_A2539"/>
<dbReference type="PaxDb" id="269797-Mbar_A2539"/>
<proteinExistence type="predicted"/>
<gene>
    <name evidence="1" type="ordered locus">Mbar_A2539</name>
</gene>
<sequence length="80" mass="9208">MGFYDRGNSYRSGNRNIHYRCFRGGNSGPSETHKVICFDYLTTGLRPEFYSNGPKERLFIAIENFLITGNPKYDLNCVSM</sequence>